<evidence type="ECO:0000313" key="2">
    <source>
        <dbReference type="Proteomes" id="UP001153269"/>
    </source>
</evidence>
<gene>
    <name evidence="1" type="ORF">PLEPLA_LOCUS48985</name>
</gene>
<keyword evidence="2" id="KW-1185">Reference proteome</keyword>
<name>A0A9N7W5Y2_PLEPL</name>
<reference evidence="1" key="1">
    <citation type="submission" date="2020-03" db="EMBL/GenBank/DDBJ databases">
        <authorList>
            <person name="Weist P."/>
        </authorList>
    </citation>
    <scope>NUCLEOTIDE SEQUENCE</scope>
</reference>
<protein>
    <submittedName>
        <fullName evidence="1">Uncharacterized protein</fullName>
    </submittedName>
</protein>
<accession>A0A9N7W5Y2</accession>
<evidence type="ECO:0000313" key="1">
    <source>
        <dbReference type="EMBL" id="CAB1461110.1"/>
    </source>
</evidence>
<comment type="caution">
    <text evidence="1">The sequence shown here is derived from an EMBL/GenBank/DDBJ whole genome shotgun (WGS) entry which is preliminary data.</text>
</comment>
<dbReference type="Proteomes" id="UP001153269">
    <property type="component" value="Unassembled WGS sequence"/>
</dbReference>
<dbReference type="EMBL" id="CADEAL010004509">
    <property type="protein sequence ID" value="CAB1461110.1"/>
    <property type="molecule type" value="Genomic_DNA"/>
</dbReference>
<sequence length="107" mass="12067">MDLSFFLRYPAICALKDRKSDMHHEALKTDKCATCLQRSMLSIPDPSPPVYSGNNMISHWHPVREHPFSQPRLLEQLVKPHHHGWGLSAAHCSDGPGFSPEHHPGNP</sequence>
<proteinExistence type="predicted"/>
<organism evidence="1 2">
    <name type="scientific">Pleuronectes platessa</name>
    <name type="common">European plaice</name>
    <dbReference type="NCBI Taxonomy" id="8262"/>
    <lineage>
        <taxon>Eukaryota</taxon>
        <taxon>Metazoa</taxon>
        <taxon>Chordata</taxon>
        <taxon>Craniata</taxon>
        <taxon>Vertebrata</taxon>
        <taxon>Euteleostomi</taxon>
        <taxon>Actinopterygii</taxon>
        <taxon>Neopterygii</taxon>
        <taxon>Teleostei</taxon>
        <taxon>Neoteleostei</taxon>
        <taxon>Acanthomorphata</taxon>
        <taxon>Carangaria</taxon>
        <taxon>Pleuronectiformes</taxon>
        <taxon>Pleuronectoidei</taxon>
        <taxon>Pleuronectidae</taxon>
        <taxon>Pleuronectes</taxon>
    </lineage>
</organism>
<dbReference type="AlphaFoldDB" id="A0A9N7W5Y2"/>